<dbReference type="InterPro" id="IPR023296">
    <property type="entry name" value="Glyco_hydro_beta-prop_sf"/>
</dbReference>
<keyword evidence="9" id="KW-0963">Cytoplasm</keyword>
<dbReference type="Pfam" id="PF00251">
    <property type="entry name" value="Glyco_hydro_32N"/>
    <property type="match status" value="1"/>
</dbReference>
<dbReference type="CDD" id="cd18623">
    <property type="entry name" value="GH32_ScrB-like"/>
    <property type="match status" value="1"/>
</dbReference>
<keyword evidence="13" id="KW-1185">Reference proteome</keyword>
<comment type="catalytic activity">
    <reaction evidence="8">
        <text>Hydrolysis of terminal non-reducing beta-D-fructofuranoside residues in beta-D-fructofuranosides.</text>
        <dbReference type="EC" id="3.2.1.26"/>
    </reaction>
</comment>
<evidence type="ECO:0000256" key="7">
    <source>
        <dbReference type="ARBA" id="ARBA00033367"/>
    </source>
</evidence>
<dbReference type="SUPFAM" id="SSF75005">
    <property type="entry name" value="Arabinanase/levansucrase/invertase"/>
    <property type="match status" value="1"/>
</dbReference>
<dbReference type="SUPFAM" id="SSF49899">
    <property type="entry name" value="Concanavalin A-like lectins/glucanases"/>
    <property type="match status" value="1"/>
</dbReference>
<dbReference type="SMART" id="SM00640">
    <property type="entry name" value="Glyco_32"/>
    <property type="match status" value="1"/>
</dbReference>
<dbReference type="InterPro" id="IPR018053">
    <property type="entry name" value="Glyco_hydro_32_AS"/>
</dbReference>
<evidence type="ECO:0000256" key="3">
    <source>
        <dbReference type="ARBA" id="ARBA00012758"/>
    </source>
</evidence>
<dbReference type="AlphaFoldDB" id="A0A4Q2EIN0"/>
<dbReference type="InterPro" id="IPR001362">
    <property type="entry name" value="Glyco_hydro_32"/>
</dbReference>
<reference evidence="12 13" key="1">
    <citation type="submission" date="2018-01" db="EMBL/GenBank/DDBJ databases">
        <title>Lactibacter flavus gen. nov., sp. nov., a novel bacterium of the family Propionibacteriaceae isolated from raw milk and dairy products.</title>
        <authorList>
            <person name="Wenning M."/>
            <person name="Breitenwieser F."/>
            <person name="Huptas C."/>
            <person name="von Neubeck M."/>
            <person name="Busse H.-J."/>
            <person name="Scherer S."/>
        </authorList>
    </citation>
    <scope>NUCLEOTIDE SEQUENCE [LARGE SCALE GENOMIC DNA]</scope>
    <source>
        <strain evidence="12 13">VG341</strain>
    </source>
</reference>
<comment type="function">
    <text evidence="9">Enables the bacterium to metabolize sucrose as a sole carbon source.</text>
</comment>
<evidence type="ECO:0000259" key="11">
    <source>
        <dbReference type="Pfam" id="PF08244"/>
    </source>
</evidence>
<dbReference type="InterPro" id="IPR013189">
    <property type="entry name" value="Glyco_hydro_32_C"/>
</dbReference>
<dbReference type="Proteomes" id="UP000290624">
    <property type="component" value="Unassembled WGS sequence"/>
</dbReference>
<evidence type="ECO:0000256" key="5">
    <source>
        <dbReference type="ARBA" id="ARBA00022801"/>
    </source>
</evidence>
<dbReference type="InterPro" id="IPR013148">
    <property type="entry name" value="Glyco_hydro_32_N"/>
</dbReference>
<dbReference type="Gene3D" id="2.115.10.20">
    <property type="entry name" value="Glycosyl hydrolase domain, family 43"/>
    <property type="match status" value="1"/>
</dbReference>
<evidence type="ECO:0000256" key="9">
    <source>
        <dbReference type="RuleBase" id="RU365015"/>
    </source>
</evidence>
<evidence type="ECO:0000256" key="6">
    <source>
        <dbReference type="ARBA" id="ARBA00023295"/>
    </source>
</evidence>
<sequence length="484" mass="53426">MRAKVADAIAASLAREDPDYPLFHLAPPVGRLNDPNGLVLREGRYHAFYQFSPFHPQRQVFWGHASSADLTTWQPHPVAVLPDAWYDRNGVYSGSALPLEDAVEFYYTGNVRNEQDERESYQCLVSSPDLVTFDKSSANPLLGDVPGYTAHIRDPQVVKESDGTYRMCVGAQRDDETGCVLIFRSKDRRTWTLAGELTFPDAEGRFDAFGFMWECPSLIRVPDGDGVRVHDVLIVSPQGIPAQPEGFANIFACGYVVGQLEGTALRVATEFVELDRGFEFYAPQVFAGTPQGEAPLMMAWLGNASEDEQPSMEHGWVHALSVARELVVVDGRLRQRPRLELSGAREVAADVPGLLDRAEVPVAGLAGSRAFRLTLQVEAETGGSWRVRLGDAERHVDLEFADGCLTVDRRSTRYPHRERRVVRLPAVAGVLDVEVVHDRSVTEIFVADGALAFSLRSYLDGASGVSMASEGRLRIASVLAHRFD</sequence>
<evidence type="ECO:0000313" key="12">
    <source>
        <dbReference type="EMBL" id="RXW32472.1"/>
    </source>
</evidence>
<dbReference type="PANTHER" id="PTHR43101">
    <property type="entry name" value="BETA-FRUCTOSIDASE"/>
    <property type="match status" value="1"/>
</dbReference>
<feature type="domain" description="Glycosyl hydrolase family 32 N-terminal" evidence="10">
    <location>
        <begin position="24"/>
        <end position="337"/>
    </location>
</feature>
<dbReference type="EMBL" id="PPCV01000004">
    <property type="protein sequence ID" value="RXW32472.1"/>
    <property type="molecule type" value="Genomic_DNA"/>
</dbReference>
<dbReference type="InterPro" id="IPR051214">
    <property type="entry name" value="GH32_Enzymes"/>
</dbReference>
<comment type="subcellular location">
    <subcellularLocation>
        <location evidence="9">Cytoplasm</location>
    </subcellularLocation>
</comment>
<dbReference type="PROSITE" id="PS00609">
    <property type="entry name" value="GLYCOSYL_HYDROL_F32"/>
    <property type="match status" value="1"/>
</dbReference>
<dbReference type="PANTHER" id="PTHR43101:SF1">
    <property type="entry name" value="BETA-FRUCTOSIDASE"/>
    <property type="match status" value="1"/>
</dbReference>
<evidence type="ECO:0000256" key="2">
    <source>
        <dbReference type="ARBA" id="ARBA00009902"/>
    </source>
</evidence>
<protein>
    <recommendedName>
        <fullName evidence="4 8">Sucrose-6-phosphate hydrolase</fullName>
        <ecNumber evidence="3 8">3.2.1.26</ecNumber>
    </recommendedName>
    <alternativeName>
        <fullName evidence="7 9">Invertase</fullName>
    </alternativeName>
</protein>
<dbReference type="GO" id="GO:0004564">
    <property type="term" value="F:beta-fructofuranosidase activity"/>
    <property type="evidence" value="ECO:0007669"/>
    <property type="project" value="UniProtKB-EC"/>
</dbReference>
<dbReference type="UniPathway" id="UPA00238"/>
<keyword evidence="5 8" id="KW-0378">Hydrolase</keyword>
<dbReference type="Pfam" id="PF08244">
    <property type="entry name" value="Glyco_hydro_32C"/>
    <property type="match status" value="1"/>
</dbReference>
<feature type="domain" description="Glycosyl hydrolase family 32 C-terminal" evidence="11">
    <location>
        <begin position="375"/>
        <end position="471"/>
    </location>
</feature>
<evidence type="ECO:0000256" key="1">
    <source>
        <dbReference type="ARBA" id="ARBA00004914"/>
    </source>
</evidence>
<evidence type="ECO:0000313" key="13">
    <source>
        <dbReference type="Proteomes" id="UP000290624"/>
    </source>
</evidence>
<dbReference type="GO" id="GO:0005737">
    <property type="term" value="C:cytoplasm"/>
    <property type="evidence" value="ECO:0007669"/>
    <property type="project" value="UniProtKB-SubCell"/>
</dbReference>
<comment type="caution">
    <text evidence="12">The sequence shown here is derived from an EMBL/GenBank/DDBJ whole genome shotgun (WGS) entry which is preliminary data.</text>
</comment>
<name>A0A4Q2EIN0_9ACTN</name>
<proteinExistence type="inferred from homology"/>
<dbReference type="InterPro" id="IPR006232">
    <property type="entry name" value="Suc6P_hydrolase"/>
</dbReference>
<keyword evidence="6 8" id="KW-0326">Glycosidase</keyword>
<dbReference type="GO" id="GO:0005985">
    <property type="term" value="P:sucrose metabolic process"/>
    <property type="evidence" value="ECO:0007669"/>
    <property type="project" value="UniProtKB-UniPathway"/>
</dbReference>
<dbReference type="NCBIfam" id="TIGR01322">
    <property type="entry name" value="scrB_fam"/>
    <property type="match status" value="1"/>
</dbReference>
<evidence type="ECO:0000256" key="8">
    <source>
        <dbReference type="RuleBase" id="RU362110"/>
    </source>
</evidence>
<comment type="similarity">
    <text evidence="2 8">Belongs to the glycosyl hydrolase 32 family.</text>
</comment>
<accession>A0A4Q2EIN0</accession>
<dbReference type="OrthoDB" id="9776657at2"/>
<dbReference type="Gene3D" id="2.60.120.560">
    <property type="entry name" value="Exo-inulinase, domain 1"/>
    <property type="match status" value="1"/>
</dbReference>
<gene>
    <name evidence="12" type="ORF">C1706_07320</name>
</gene>
<evidence type="ECO:0000256" key="4">
    <source>
        <dbReference type="ARBA" id="ARBA00019623"/>
    </source>
</evidence>
<organism evidence="12 13">
    <name type="scientific">Propioniciclava flava</name>
    <dbReference type="NCBI Taxonomy" id="2072026"/>
    <lineage>
        <taxon>Bacteria</taxon>
        <taxon>Bacillati</taxon>
        <taxon>Actinomycetota</taxon>
        <taxon>Actinomycetes</taxon>
        <taxon>Propionibacteriales</taxon>
        <taxon>Propionibacteriaceae</taxon>
        <taxon>Propioniciclava</taxon>
    </lineage>
</organism>
<keyword evidence="9" id="KW-0119">Carbohydrate metabolism</keyword>
<dbReference type="InterPro" id="IPR013320">
    <property type="entry name" value="ConA-like_dom_sf"/>
</dbReference>
<dbReference type="EC" id="3.2.1.26" evidence="3 8"/>
<comment type="pathway">
    <text evidence="1 9">Glycan biosynthesis; sucrose metabolism.</text>
</comment>
<evidence type="ECO:0000259" key="10">
    <source>
        <dbReference type="Pfam" id="PF00251"/>
    </source>
</evidence>